<gene>
    <name evidence="2" type="ORF">EIB73_13410</name>
</gene>
<dbReference type="RefSeq" id="WP_125025744.1">
    <property type="nucleotide sequence ID" value="NZ_CP034159.1"/>
</dbReference>
<evidence type="ECO:0008006" key="4">
    <source>
        <dbReference type="Google" id="ProtNLM"/>
    </source>
</evidence>
<evidence type="ECO:0000313" key="3">
    <source>
        <dbReference type="Proteomes" id="UP000270185"/>
    </source>
</evidence>
<dbReference type="EMBL" id="CP034159">
    <property type="protein sequence ID" value="AZI34108.1"/>
    <property type="molecule type" value="Genomic_DNA"/>
</dbReference>
<name>A0A3G8XML8_9FLAO</name>
<keyword evidence="1" id="KW-0732">Signal</keyword>
<dbReference type="AlphaFoldDB" id="A0A3G8XML8"/>
<sequence>MKRFRITFLLVALLLGAASCKPKNNYVYLSTPNSQPEITEYEYVGAIPTEVFGFRLGVLLWE</sequence>
<evidence type="ECO:0000256" key="1">
    <source>
        <dbReference type="SAM" id="SignalP"/>
    </source>
</evidence>
<accession>A0A3G8XML8</accession>
<feature type="chain" id="PRO_5018222056" description="RagB/SusD family nutrient uptake outer membrane protein" evidence="1">
    <location>
        <begin position="21"/>
        <end position="62"/>
    </location>
</feature>
<dbReference type="Proteomes" id="UP000270185">
    <property type="component" value="Chromosome"/>
</dbReference>
<dbReference type="PROSITE" id="PS51257">
    <property type="entry name" value="PROKAR_LIPOPROTEIN"/>
    <property type="match status" value="1"/>
</dbReference>
<protein>
    <recommendedName>
        <fullName evidence="4">RagB/SusD family nutrient uptake outer membrane protein</fullName>
    </recommendedName>
</protein>
<keyword evidence="3" id="KW-1185">Reference proteome</keyword>
<dbReference type="OrthoDB" id="662756at2"/>
<organism evidence="2 3">
    <name type="scientific">Kaistella carnis</name>
    <dbReference type="NCBI Taxonomy" id="1241979"/>
    <lineage>
        <taxon>Bacteria</taxon>
        <taxon>Pseudomonadati</taxon>
        <taxon>Bacteroidota</taxon>
        <taxon>Flavobacteriia</taxon>
        <taxon>Flavobacteriales</taxon>
        <taxon>Weeksellaceae</taxon>
        <taxon>Chryseobacterium group</taxon>
        <taxon>Kaistella</taxon>
    </lineage>
</organism>
<evidence type="ECO:0000313" key="2">
    <source>
        <dbReference type="EMBL" id="AZI34108.1"/>
    </source>
</evidence>
<feature type="signal peptide" evidence="1">
    <location>
        <begin position="1"/>
        <end position="20"/>
    </location>
</feature>
<proteinExistence type="predicted"/>
<dbReference type="KEGG" id="ccas:EIB73_13410"/>
<reference evidence="3" key="1">
    <citation type="submission" date="2018-11" db="EMBL/GenBank/DDBJ databases">
        <title>Proposal to divide the Flavobacteriaceae and reorganize its genera based on Amino Acid Identity values calculated from whole genome sequences.</title>
        <authorList>
            <person name="Nicholson A.C."/>
            <person name="Gulvik C.A."/>
            <person name="Whitney A.M."/>
            <person name="Humrighouse B.W."/>
            <person name="Bell M."/>
            <person name="Holmes B."/>
            <person name="Steigerwalt A.G."/>
            <person name="Villarma A."/>
            <person name="Sheth M."/>
            <person name="Batra D."/>
            <person name="Pryor J."/>
            <person name="Bernardet J.-F."/>
            <person name="Hugo C."/>
            <person name="Kampfer P."/>
            <person name="Newman J.D."/>
            <person name="McQuiston J.R."/>
        </authorList>
    </citation>
    <scope>NUCLEOTIDE SEQUENCE [LARGE SCALE GENOMIC DNA]</scope>
    <source>
        <strain evidence="3">G0081</strain>
    </source>
</reference>